<evidence type="ECO:0000313" key="2">
    <source>
        <dbReference type="Proteomes" id="UP000633601"/>
    </source>
</evidence>
<sequence>MTTLLSLPAVSSVRVRTPADVAMDVRVEDAPLLVRPEHVGGRVAWTDLVRCGALVRVREDTAVRPTTELTPAVRALSLAPLVPPRTVVGGTSAAWVHCGFPGDCVVEVVHPLGVHRPPPRHGRVARQSALLRPETIELGTVLVTSVERTAVDVACLTDPRLAAPVLSALLQGAGLDVRAALRVLDLRHRRTGRPRARALLADLLSASTPQDAGSSPGAGATPRLP</sequence>
<organism evidence="1 2">
    <name type="scientific">Oerskovia gallyi</name>
    <dbReference type="NCBI Taxonomy" id="2762226"/>
    <lineage>
        <taxon>Bacteria</taxon>
        <taxon>Bacillati</taxon>
        <taxon>Actinomycetota</taxon>
        <taxon>Actinomycetes</taxon>
        <taxon>Micrococcales</taxon>
        <taxon>Cellulomonadaceae</taxon>
        <taxon>Oerskovia</taxon>
    </lineage>
</organism>
<protein>
    <recommendedName>
        <fullName evidence="3">AbiEi antitoxin C-terminal domain-containing protein</fullName>
    </recommendedName>
</protein>
<dbReference type="EMBL" id="JACSQE010000006">
    <property type="protein sequence ID" value="MBD7998796.1"/>
    <property type="molecule type" value="Genomic_DNA"/>
</dbReference>
<dbReference type="RefSeq" id="WP_191790474.1">
    <property type="nucleotide sequence ID" value="NZ_JACSQE010000006.1"/>
</dbReference>
<proteinExistence type="predicted"/>
<name>A0ABR8V2K8_9CELL</name>
<accession>A0ABR8V2K8</accession>
<keyword evidence="2" id="KW-1185">Reference proteome</keyword>
<dbReference type="Proteomes" id="UP000633601">
    <property type="component" value="Unassembled WGS sequence"/>
</dbReference>
<evidence type="ECO:0000313" key="1">
    <source>
        <dbReference type="EMBL" id="MBD7998796.1"/>
    </source>
</evidence>
<evidence type="ECO:0008006" key="3">
    <source>
        <dbReference type="Google" id="ProtNLM"/>
    </source>
</evidence>
<comment type="caution">
    <text evidence="1">The sequence shown here is derived from an EMBL/GenBank/DDBJ whole genome shotgun (WGS) entry which is preliminary data.</text>
</comment>
<reference evidence="1 2" key="1">
    <citation type="submission" date="2020-08" db="EMBL/GenBank/DDBJ databases">
        <title>A Genomic Blueprint of the Chicken Gut Microbiome.</title>
        <authorList>
            <person name="Gilroy R."/>
            <person name="Ravi A."/>
            <person name="Getino M."/>
            <person name="Pursley I."/>
            <person name="Horton D.L."/>
            <person name="Alikhan N.-F."/>
            <person name="Baker D."/>
            <person name="Gharbi K."/>
            <person name="Hall N."/>
            <person name="Watson M."/>
            <person name="Adriaenssens E.M."/>
            <person name="Foster-Nyarko E."/>
            <person name="Jarju S."/>
            <person name="Secka A."/>
            <person name="Antonio M."/>
            <person name="Oren A."/>
            <person name="Chaudhuri R."/>
            <person name="La Ragione R.M."/>
            <person name="Hildebrand F."/>
            <person name="Pallen M.J."/>
        </authorList>
    </citation>
    <scope>NUCLEOTIDE SEQUENCE [LARGE SCALE GENOMIC DNA]</scope>
    <source>
        <strain evidence="1 2">Sa2CUA8</strain>
    </source>
</reference>
<gene>
    <name evidence="1" type="ORF">H9640_09555</name>
</gene>